<organism evidence="1 2">
    <name type="scientific">Brassica cretica</name>
    <name type="common">Mustard</name>
    <dbReference type="NCBI Taxonomy" id="69181"/>
    <lineage>
        <taxon>Eukaryota</taxon>
        <taxon>Viridiplantae</taxon>
        <taxon>Streptophyta</taxon>
        <taxon>Embryophyta</taxon>
        <taxon>Tracheophyta</taxon>
        <taxon>Spermatophyta</taxon>
        <taxon>Magnoliopsida</taxon>
        <taxon>eudicotyledons</taxon>
        <taxon>Gunneridae</taxon>
        <taxon>Pentapetalae</taxon>
        <taxon>rosids</taxon>
        <taxon>malvids</taxon>
        <taxon>Brassicales</taxon>
        <taxon>Brassicaceae</taxon>
        <taxon>Brassiceae</taxon>
        <taxon>Brassica</taxon>
    </lineage>
</organism>
<name>A0ABQ7CPV8_BRACR</name>
<gene>
    <name evidence="1" type="ORF">DY000_02013964</name>
</gene>
<dbReference type="Proteomes" id="UP000266723">
    <property type="component" value="Unassembled WGS sequence"/>
</dbReference>
<reference evidence="1 2" key="1">
    <citation type="journal article" date="2020" name="BMC Genomics">
        <title>Intraspecific diversification of the crop wild relative Brassica cretica Lam. using demographic model selection.</title>
        <authorList>
            <person name="Kioukis A."/>
            <person name="Michalopoulou V.A."/>
            <person name="Briers L."/>
            <person name="Pirintsos S."/>
            <person name="Studholme D.J."/>
            <person name="Pavlidis P."/>
            <person name="Sarris P.F."/>
        </authorList>
    </citation>
    <scope>NUCLEOTIDE SEQUENCE [LARGE SCALE GENOMIC DNA]</scope>
    <source>
        <strain evidence="2">cv. PFS-1207/04</strain>
    </source>
</reference>
<accession>A0ABQ7CPV8</accession>
<keyword evidence="2" id="KW-1185">Reference proteome</keyword>
<protein>
    <submittedName>
        <fullName evidence="1">Uncharacterized protein</fullName>
    </submittedName>
</protein>
<proteinExistence type="predicted"/>
<evidence type="ECO:0000313" key="1">
    <source>
        <dbReference type="EMBL" id="KAF3561378.1"/>
    </source>
</evidence>
<sequence>MEDLSSVLLLVNECMLQDLSCKEDSTVFPEKGTSGMMRVPMRVFEGKLWKTYREGEDRAMMNRDGRRGSFGLGSEKVMKGDGRGWDGMAIRNRLGGSAIVGDVSLGGSTSTISMVVLLDGDGTLATLALLKSKGVLLVTELSLGGDEAFLLSRRIGVSTATELSSTATELSSTATRERLSKIGLLDRLLAKTGPLHEYEETLKKKLITELFSMSLLFHVRVCCLLQIHEQWEWNNQRRRSSIMLVSRAKKLYYACVTGEEALTDCFCHGLKKLCLPRWLRVDDLDGGSPRRRQTSREAGSPQIKRCIGGDGALSRWRRSFPSFSLIRCISGDGTLLDGEIAGLRQRVQDEGSSKQRSTFGLCNTGVKAAKRSGNKPMEEGKGREEFERIWSFKQEDLCRREKLSKIGAMGVEYSETKKLYYACVTDLSQAKKLWYACVTD</sequence>
<dbReference type="EMBL" id="QGKV02000759">
    <property type="protein sequence ID" value="KAF3561378.1"/>
    <property type="molecule type" value="Genomic_DNA"/>
</dbReference>
<comment type="caution">
    <text evidence="1">The sequence shown here is derived from an EMBL/GenBank/DDBJ whole genome shotgun (WGS) entry which is preliminary data.</text>
</comment>
<evidence type="ECO:0000313" key="2">
    <source>
        <dbReference type="Proteomes" id="UP000266723"/>
    </source>
</evidence>